<dbReference type="CDD" id="cd06558">
    <property type="entry name" value="crotonase-like"/>
    <property type="match status" value="1"/>
</dbReference>
<proteinExistence type="inferred from homology"/>
<keyword evidence="3" id="KW-1185">Reference proteome</keyword>
<name>A0A0C3H3H1_OIDMZ</name>
<protein>
    <recommendedName>
        <fullName evidence="4">Enoyl-CoA hydratase</fullName>
    </recommendedName>
</protein>
<dbReference type="InterPro" id="IPR051053">
    <property type="entry name" value="ECH/Chromodomain_protein"/>
</dbReference>
<dbReference type="EMBL" id="KN832881">
    <property type="protein sequence ID" value="KIM97964.1"/>
    <property type="molecule type" value="Genomic_DNA"/>
</dbReference>
<sequence length="311" mass="33870">MSASSFPKSYSQLPFQQIYLSHFPESSPTPTPVILLTLNRPTKNNAFTWTMGFELEKAFALLSHDPRVKAIVVTGAGKMFCAGADLESGTGFAAREESSRTHRDGGGRVALAIHKCTKPVIAAINGSAVGVGVTMTLPMAIRIVSEKAKLGLVFARRGIVMEATSSYFLPRLIGMSRAMHLVTTGAVYPATDPLWRELFSEILPPEKVLARALALADDIAKNTSNVSTSLMRDLMWRNPGSPEETHLLDSKILLELYNGKDQKEGVASFLQKRPVQFQGNMNDNAPSVWPWWATIDTNPPAAAGDDIKSKL</sequence>
<dbReference type="Gene3D" id="3.90.226.10">
    <property type="entry name" value="2-enoyl-CoA Hydratase, Chain A, domain 1"/>
    <property type="match status" value="1"/>
</dbReference>
<dbReference type="Gene3D" id="1.10.12.10">
    <property type="entry name" value="Lyase 2-enoyl-coa Hydratase, Chain A, domain 2"/>
    <property type="match status" value="1"/>
</dbReference>
<dbReference type="Proteomes" id="UP000054321">
    <property type="component" value="Unassembled WGS sequence"/>
</dbReference>
<dbReference type="STRING" id="913774.A0A0C3H3H1"/>
<organism evidence="2 3">
    <name type="scientific">Oidiodendron maius (strain Zn)</name>
    <dbReference type="NCBI Taxonomy" id="913774"/>
    <lineage>
        <taxon>Eukaryota</taxon>
        <taxon>Fungi</taxon>
        <taxon>Dikarya</taxon>
        <taxon>Ascomycota</taxon>
        <taxon>Pezizomycotina</taxon>
        <taxon>Leotiomycetes</taxon>
        <taxon>Leotiomycetes incertae sedis</taxon>
        <taxon>Myxotrichaceae</taxon>
        <taxon>Oidiodendron</taxon>
    </lineage>
</organism>
<dbReference type="PANTHER" id="PTHR43684">
    <property type="match status" value="1"/>
</dbReference>
<dbReference type="SUPFAM" id="SSF52096">
    <property type="entry name" value="ClpP/crotonase"/>
    <property type="match status" value="1"/>
</dbReference>
<gene>
    <name evidence="2" type="ORF">OIDMADRAFT_129085</name>
</gene>
<dbReference type="InterPro" id="IPR029045">
    <property type="entry name" value="ClpP/crotonase-like_dom_sf"/>
</dbReference>
<dbReference type="InterPro" id="IPR001753">
    <property type="entry name" value="Enoyl-CoA_hydra/iso"/>
</dbReference>
<dbReference type="OrthoDB" id="2018133at2759"/>
<comment type="similarity">
    <text evidence="1">Belongs to the enoyl-CoA hydratase/isomerase family.</text>
</comment>
<accession>A0A0C3H3H1</accession>
<dbReference type="PANTHER" id="PTHR43684:SF4">
    <property type="entry name" value="ENOYL-COA HYDRATASE_ISOMERASE FAMILY PROTEIN (AFU_ORTHOLOGUE AFUA_1G01890)"/>
    <property type="match status" value="1"/>
</dbReference>
<evidence type="ECO:0008006" key="4">
    <source>
        <dbReference type="Google" id="ProtNLM"/>
    </source>
</evidence>
<dbReference type="Pfam" id="PF00378">
    <property type="entry name" value="ECH_1"/>
    <property type="match status" value="1"/>
</dbReference>
<evidence type="ECO:0000313" key="2">
    <source>
        <dbReference type="EMBL" id="KIM97964.1"/>
    </source>
</evidence>
<reference evidence="3" key="2">
    <citation type="submission" date="2015-01" db="EMBL/GenBank/DDBJ databases">
        <title>Evolutionary Origins and Diversification of the Mycorrhizal Mutualists.</title>
        <authorList>
            <consortium name="DOE Joint Genome Institute"/>
            <consortium name="Mycorrhizal Genomics Consortium"/>
            <person name="Kohler A."/>
            <person name="Kuo A."/>
            <person name="Nagy L.G."/>
            <person name="Floudas D."/>
            <person name="Copeland A."/>
            <person name="Barry K.W."/>
            <person name="Cichocki N."/>
            <person name="Veneault-Fourrey C."/>
            <person name="LaButti K."/>
            <person name="Lindquist E.A."/>
            <person name="Lipzen A."/>
            <person name="Lundell T."/>
            <person name="Morin E."/>
            <person name="Murat C."/>
            <person name="Riley R."/>
            <person name="Ohm R."/>
            <person name="Sun H."/>
            <person name="Tunlid A."/>
            <person name="Henrissat B."/>
            <person name="Grigoriev I.V."/>
            <person name="Hibbett D.S."/>
            <person name="Martin F."/>
        </authorList>
    </citation>
    <scope>NUCLEOTIDE SEQUENCE [LARGE SCALE GENOMIC DNA]</scope>
    <source>
        <strain evidence="3">Zn</strain>
    </source>
</reference>
<dbReference type="AlphaFoldDB" id="A0A0C3H3H1"/>
<evidence type="ECO:0000256" key="1">
    <source>
        <dbReference type="ARBA" id="ARBA00005254"/>
    </source>
</evidence>
<dbReference type="InterPro" id="IPR014748">
    <property type="entry name" value="Enoyl-CoA_hydra_C"/>
</dbReference>
<dbReference type="HOGENOM" id="CLU_009834_7_2_1"/>
<evidence type="ECO:0000313" key="3">
    <source>
        <dbReference type="Proteomes" id="UP000054321"/>
    </source>
</evidence>
<reference evidence="2 3" key="1">
    <citation type="submission" date="2014-04" db="EMBL/GenBank/DDBJ databases">
        <authorList>
            <consortium name="DOE Joint Genome Institute"/>
            <person name="Kuo A."/>
            <person name="Martino E."/>
            <person name="Perotto S."/>
            <person name="Kohler A."/>
            <person name="Nagy L.G."/>
            <person name="Floudas D."/>
            <person name="Copeland A."/>
            <person name="Barry K.W."/>
            <person name="Cichocki N."/>
            <person name="Veneault-Fourrey C."/>
            <person name="LaButti K."/>
            <person name="Lindquist E.A."/>
            <person name="Lipzen A."/>
            <person name="Lundell T."/>
            <person name="Morin E."/>
            <person name="Murat C."/>
            <person name="Sun H."/>
            <person name="Tunlid A."/>
            <person name="Henrissat B."/>
            <person name="Grigoriev I.V."/>
            <person name="Hibbett D.S."/>
            <person name="Martin F."/>
            <person name="Nordberg H.P."/>
            <person name="Cantor M.N."/>
            <person name="Hua S.X."/>
        </authorList>
    </citation>
    <scope>NUCLEOTIDE SEQUENCE [LARGE SCALE GENOMIC DNA]</scope>
    <source>
        <strain evidence="2 3">Zn</strain>
    </source>
</reference>
<dbReference type="InParanoid" id="A0A0C3H3H1"/>